<reference evidence="1 2" key="1">
    <citation type="submission" date="2018-07" db="EMBL/GenBank/DDBJ databases">
        <title>Halioglobus sp. genome submission.</title>
        <authorList>
            <person name="Ye M.-Q."/>
            <person name="Du Z.-J."/>
        </authorList>
    </citation>
    <scope>NUCLEOTIDE SEQUENCE [LARGE SCALE GENOMIC DNA]</scope>
    <source>
        <strain evidence="1 2">U0301</strain>
    </source>
</reference>
<evidence type="ECO:0000313" key="1">
    <source>
        <dbReference type="EMBL" id="RLQ21820.1"/>
    </source>
</evidence>
<dbReference type="Proteomes" id="UP000265509">
    <property type="component" value="Unassembled WGS sequence"/>
</dbReference>
<proteinExistence type="predicted"/>
<name>A0A3L7DZ49_9GAMM</name>
<evidence type="ECO:0000313" key="2">
    <source>
        <dbReference type="Proteomes" id="UP000265509"/>
    </source>
</evidence>
<keyword evidence="2" id="KW-1185">Reference proteome</keyword>
<dbReference type="OrthoDB" id="283083at2"/>
<protein>
    <submittedName>
        <fullName evidence="1">DUF4381 family protein</fullName>
    </submittedName>
</protein>
<sequence length="165" mass="18767">MSLPALPEIFGNYALGEFNEVVSPPPVDWWPQTPGWHLVAALLLLWLLRRGARKLRYWYHNRYRREALARLQDLAPTPGLVAEVNRTLKLSALAGFPRQEVAALWGEPWVEFLNARCAEPPFSAAQCRLLAMGVYQQRPMDPATAAALLQASLNWVKQHRNHYDG</sequence>
<accession>A0A3L7DZ49</accession>
<organism evidence="1 2">
    <name type="scientific">Seongchinamella sediminis</name>
    <dbReference type="NCBI Taxonomy" id="2283635"/>
    <lineage>
        <taxon>Bacteria</taxon>
        <taxon>Pseudomonadati</taxon>
        <taxon>Pseudomonadota</taxon>
        <taxon>Gammaproteobacteria</taxon>
        <taxon>Cellvibrionales</taxon>
        <taxon>Halieaceae</taxon>
        <taxon>Seongchinamella</taxon>
    </lineage>
</organism>
<dbReference type="InterPro" id="IPR025489">
    <property type="entry name" value="DUF4381"/>
</dbReference>
<gene>
    <name evidence="1" type="ORF">DWB85_11075</name>
</gene>
<dbReference type="AlphaFoldDB" id="A0A3L7DZ49"/>
<dbReference type="Pfam" id="PF14316">
    <property type="entry name" value="DUF4381"/>
    <property type="match status" value="1"/>
</dbReference>
<dbReference type="EMBL" id="QRAN01000010">
    <property type="protein sequence ID" value="RLQ21820.1"/>
    <property type="molecule type" value="Genomic_DNA"/>
</dbReference>
<comment type="caution">
    <text evidence="1">The sequence shown here is derived from an EMBL/GenBank/DDBJ whole genome shotgun (WGS) entry which is preliminary data.</text>
</comment>
<dbReference type="RefSeq" id="WP_117954508.1">
    <property type="nucleotide sequence ID" value="NZ_QRAN01000010.1"/>
</dbReference>